<protein>
    <submittedName>
        <fullName evidence="2">Uncharacterized protein</fullName>
    </submittedName>
</protein>
<dbReference type="OrthoDB" id="2986588at2"/>
<gene>
    <name evidence="2" type="ORF">CBW65_23600</name>
</gene>
<sequence length="360" mass="40365">MRTSQTRATARSTAPEQSKQLKKEPAQSAAILQMQKAFGNRATMQYLQSRSTAKPIQRDLESEEYNTDNEDNIKSAKTFFANYNTAVQRAYEYVLSVPSLGAYANLDGYTQLWITKWNKYLNNEKVDLMAATFGYVIESLVSTDGSTFVPSPPANCTVLTQVTYGGTRPDLVLRPTTGGGDIAWLDLTASNSAEHIYDKEGWRDKVEIFAEATYPSLNPGSLSFMKQNKDNLGTLDQEEVKKRLAIAQEAYRVRKAEWLELGQNFTYTTLKDEVAKVKPLPVQKLDARVRQNFIHQHLMEYFGAELGIKMVPSVLTALGVDPKGWHFTTGFSVSESAGESWLVDHPLAVETEDTEMKTEE</sequence>
<name>A0A1Y0ITN5_9BACL</name>
<dbReference type="KEGG" id="tum:CBW65_23600"/>
<dbReference type="RefSeq" id="WP_087459005.1">
    <property type="nucleotide sequence ID" value="NZ_CP021434.1"/>
</dbReference>
<accession>A0A1Y0ITN5</accession>
<organism evidence="2 3">
    <name type="scientific">Tumebacillus avium</name>
    <dbReference type="NCBI Taxonomy" id="1903704"/>
    <lineage>
        <taxon>Bacteria</taxon>
        <taxon>Bacillati</taxon>
        <taxon>Bacillota</taxon>
        <taxon>Bacilli</taxon>
        <taxon>Bacillales</taxon>
        <taxon>Alicyclobacillaceae</taxon>
        <taxon>Tumebacillus</taxon>
    </lineage>
</organism>
<keyword evidence="3" id="KW-1185">Reference proteome</keyword>
<dbReference type="EMBL" id="CP021434">
    <property type="protein sequence ID" value="ARU63670.1"/>
    <property type="molecule type" value="Genomic_DNA"/>
</dbReference>
<proteinExistence type="predicted"/>
<evidence type="ECO:0000313" key="3">
    <source>
        <dbReference type="Proteomes" id="UP000195437"/>
    </source>
</evidence>
<evidence type="ECO:0000256" key="1">
    <source>
        <dbReference type="SAM" id="MobiDB-lite"/>
    </source>
</evidence>
<reference evidence="3" key="1">
    <citation type="submission" date="2017-05" db="EMBL/GenBank/DDBJ databases">
        <authorList>
            <person name="Sung H."/>
        </authorList>
    </citation>
    <scope>NUCLEOTIDE SEQUENCE [LARGE SCALE GENOMIC DNA]</scope>
    <source>
        <strain evidence="3">AR23208</strain>
    </source>
</reference>
<evidence type="ECO:0000313" key="2">
    <source>
        <dbReference type="EMBL" id="ARU63670.1"/>
    </source>
</evidence>
<dbReference type="Proteomes" id="UP000195437">
    <property type="component" value="Chromosome"/>
</dbReference>
<feature type="region of interest" description="Disordered" evidence="1">
    <location>
        <begin position="1"/>
        <end position="26"/>
    </location>
</feature>
<feature type="compositionally biased region" description="Low complexity" evidence="1">
    <location>
        <begin position="1"/>
        <end position="14"/>
    </location>
</feature>
<dbReference type="AlphaFoldDB" id="A0A1Y0ITN5"/>